<dbReference type="Proteomes" id="UP001417504">
    <property type="component" value="Unassembled WGS sequence"/>
</dbReference>
<dbReference type="Pfam" id="PF04515">
    <property type="entry name" value="Choline_transpo"/>
    <property type="match status" value="1"/>
</dbReference>
<feature type="transmembrane region" description="Helical" evidence="6">
    <location>
        <begin position="89"/>
        <end position="110"/>
    </location>
</feature>
<dbReference type="InterPro" id="IPR007603">
    <property type="entry name" value="Choline_transptr-like"/>
</dbReference>
<evidence type="ECO:0000256" key="7">
    <source>
        <dbReference type="SAM" id="MobiDB-lite"/>
    </source>
</evidence>
<dbReference type="GO" id="GO:0005886">
    <property type="term" value="C:plasma membrane"/>
    <property type="evidence" value="ECO:0007669"/>
    <property type="project" value="UniProtKB-SubCell"/>
</dbReference>
<feature type="transmembrane region" description="Helical" evidence="6">
    <location>
        <begin position="130"/>
        <end position="148"/>
    </location>
</feature>
<reference evidence="8 9" key="1">
    <citation type="submission" date="2024-01" db="EMBL/GenBank/DDBJ databases">
        <title>Genome assemblies of Stephania.</title>
        <authorList>
            <person name="Yang L."/>
        </authorList>
    </citation>
    <scope>NUCLEOTIDE SEQUENCE [LARGE SCALE GENOMIC DNA]</scope>
    <source>
        <strain evidence="8">QJT</strain>
        <tissue evidence="8">Leaf</tissue>
    </source>
</reference>
<name>A0AAP0KPC2_9MAGN</name>
<feature type="region of interest" description="Disordered" evidence="7">
    <location>
        <begin position="1"/>
        <end position="54"/>
    </location>
</feature>
<keyword evidence="9" id="KW-1185">Reference proteome</keyword>
<evidence type="ECO:0000256" key="1">
    <source>
        <dbReference type="ARBA" id="ARBA00004141"/>
    </source>
</evidence>
<accession>A0AAP0KPC2</accession>
<comment type="subcellular location">
    <subcellularLocation>
        <location evidence="6">Cell membrane</location>
        <topology evidence="6">Multi-pass membrane protein</topology>
    </subcellularLocation>
    <subcellularLocation>
        <location evidence="1">Membrane</location>
        <topology evidence="1">Multi-pass membrane protein</topology>
    </subcellularLocation>
</comment>
<proteinExistence type="inferred from homology"/>
<comment type="function">
    <text evidence="6">Choline transporter.</text>
</comment>
<keyword evidence="5 6" id="KW-0472">Membrane</keyword>
<sequence length="528" mass="57347">MARIKHDHDDSRCTTTTTHHQVPMPIQIDHPADSVIDDQPKIPRIRSSSNTKISPINNKEHEEVVMNNNHQPGHHHDHDERIMINGSDLFLVLFITQILAITVLTISLTIYTFMISPSHHRRPSFHPLHFYPPLLTSSAFSSLFAFAAQSSLSSRLSTLSYSSKLRRPIVAAFFLAPLSLLSFAILLLAIGSAASFAVAALAIVASSILALYSCWAAPRVPHAAKLISSSALSSTDESNSTRRASSTKLALSVALLVATAHSLLIVCAIAAATASRIGVQFRTSFFLAILLSLAWTMHVLRGLVHVHFAGIAFNCFTNNSQNTTVSARWSWWSTELLGVLCPSRACVGSVCIGAVVEPAIGAVRGAARAVGVVGGERDEFMFSCESWCSGVGREVVRYGNRWGYVGFGVSNKGFVGASMEAWGMFEMRGMVRLIDKDLTGAICFMWGVTGGSLCALLGGSWALAVDRSYAFAVAVYAFLIGYFMARIGMARPQACVSAYHVAYAEDSNNPRFDSTIPERMQELQRSQV</sequence>
<protein>
    <recommendedName>
        <fullName evidence="6">Choline transporter-like protein</fullName>
    </recommendedName>
</protein>
<evidence type="ECO:0000313" key="8">
    <source>
        <dbReference type="EMBL" id="KAK9155039.1"/>
    </source>
</evidence>
<feature type="transmembrane region" description="Helical" evidence="6">
    <location>
        <begin position="468"/>
        <end position="485"/>
    </location>
</feature>
<dbReference type="GO" id="GO:0022857">
    <property type="term" value="F:transmembrane transporter activity"/>
    <property type="evidence" value="ECO:0007669"/>
    <property type="project" value="UniProtKB-UniRule"/>
</dbReference>
<evidence type="ECO:0000313" key="9">
    <source>
        <dbReference type="Proteomes" id="UP001417504"/>
    </source>
</evidence>
<evidence type="ECO:0000256" key="2">
    <source>
        <dbReference type="ARBA" id="ARBA00007168"/>
    </source>
</evidence>
<organism evidence="8 9">
    <name type="scientific">Stephania japonica</name>
    <dbReference type="NCBI Taxonomy" id="461633"/>
    <lineage>
        <taxon>Eukaryota</taxon>
        <taxon>Viridiplantae</taxon>
        <taxon>Streptophyta</taxon>
        <taxon>Embryophyta</taxon>
        <taxon>Tracheophyta</taxon>
        <taxon>Spermatophyta</taxon>
        <taxon>Magnoliopsida</taxon>
        <taxon>Ranunculales</taxon>
        <taxon>Menispermaceae</taxon>
        <taxon>Menispermoideae</taxon>
        <taxon>Cissampelideae</taxon>
        <taxon>Stephania</taxon>
    </lineage>
</organism>
<feature type="transmembrane region" description="Helical" evidence="6">
    <location>
        <begin position="169"/>
        <end position="190"/>
    </location>
</feature>
<gene>
    <name evidence="8" type="ORF">Sjap_002519</name>
</gene>
<keyword evidence="4 6" id="KW-1133">Transmembrane helix</keyword>
<feature type="transmembrane region" description="Helical" evidence="6">
    <location>
        <begin position="196"/>
        <end position="217"/>
    </location>
</feature>
<dbReference type="AlphaFoldDB" id="A0AAP0KPC2"/>
<comment type="similarity">
    <text evidence="2 6">Belongs to the CTL (choline transporter-like) family.</text>
</comment>
<feature type="transmembrane region" description="Helical" evidence="6">
    <location>
        <begin position="438"/>
        <end position="462"/>
    </location>
</feature>
<dbReference type="PANTHER" id="PTHR12385">
    <property type="entry name" value="CHOLINE TRANSPORTER-LIKE (SLC FAMILY 44)"/>
    <property type="match status" value="1"/>
</dbReference>
<evidence type="ECO:0000256" key="5">
    <source>
        <dbReference type="ARBA" id="ARBA00023136"/>
    </source>
</evidence>
<evidence type="ECO:0000256" key="3">
    <source>
        <dbReference type="ARBA" id="ARBA00022692"/>
    </source>
</evidence>
<dbReference type="EMBL" id="JBBNAE010000001">
    <property type="protein sequence ID" value="KAK9155039.1"/>
    <property type="molecule type" value="Genomic_DNA"/>
</dbReference>
<feature type="compositionally biased region" description="Basic and acidic residues" evidence="7">
    <location>
        <begin position="1"/>
        <end position="12"/>
    </location>
</feature>
<comment type="caution">
    <text evidence="8">The sequence shown here is derived from an EMBL/GenBank/DDBJ whole genome shotgun (WGS) entry which is preliminary data.</text>
</comment>
<evidence type="ECO:0000256" key="4">
    <source>
        <dbReference type="ARBA" id="ARBA00022989"/>
    </source>
</evidence>
<feature type="transmembrane region" description="Helical" evidence="6">
    <location>
        <begin position="284"/>
        <end position="304"/>
    </location>
</feature>
<dbReference type="PANTHER" id="PTHR12385:SF84">
    <property type="entry name" value="CHOLINE TRANSPORTER-LIKE PROTEIN"/>
    <property type="match status" value="1"/>
</dbReference>
<feature type="transmembrane region" description="Helical" evidence="6">
    <location>
        <begin position="249"/>
        <end position="272"/>
    </location>
</feature>
<evidence type="ECO:0000256" key="6">
    <source>
        <dbReference type="RuleBase" id="RU368066"/>
    </source>
</evidence>
<keyword evidence="3 6" id="KW-0812">Transmembrane</keyword>